<sequence>MSPTAAAPVSSLVTVIITTSPTPSAPSTDLLSTALASFRLHCPELAESRVVVTFDAYDQIVSKARLKKGYATAEVARDYVEYKENAKKLIIEEFLDGDVDDPWTKSTAEAEYGSPCIETNVVSYSISQSSSRRVTFIEPFARLGFGLSVRSALRLVETPYVWVHQHDWKLTSDIPLGPIVEVMGASEANEEAPIKYVCFPSIRRLTYADSPFVTDYPALKAVTSALKQDFAVPSDPGSVTIPLTPLFFWHDKPHVASTVHYLARVFPSRLAMGRGDFIEDTVGHRARTQMKGGQWRKWATWLYYPDSGRQQCVRHLLGRTWRGAEQELKQGEYWRAFNAKNALAAAEAATSAEVSSASNGEDDKADVDHGDEGSHFFG</sequence>
<protein>
    <submittedName>
        <fullName evidence="2">Feruloyl esterase</fullName>
    </submittedName>
</protein>
<reference evidence="2" key="1">
    <citation type="submission" date="2022-07" db="EMBL/GenBank/DDBJ databases">
        <title>Fungi with potential for degradation of polypropylene.</title>
        <authorList>
            <person name="Gostincar C."/>
        </authorList>
    </citation>
    <scope>NUCLEOTIDE SEQUENCE</scope>
    <source>
        <strain evidence="2">EXF-13308</strain>
    </source>
</reference>
<evidence type="ECO:0000256" key="1">
    <source>
        <dbReference type="SAM" id="MobiDB-lite"/>
    </source>
</evidence>
<accession>A0AA38VWR1</accession>
<name>A0AA38VWR1_9PEZI</name>
<comment type="caution">
    <text evidence="2">The sequence shown here is derived from an EMBL/GenBank/DDBJ whole genome shotgun (WGS) entry which is preliminary data.</text>
</comment>
<evidence type="ECO:0000313" key="3">
    <source>
        <dbReference type="Proteomes" id="UP001174694"/>
    </source>
</evidence>
<evidence type="ECO:0000313" key="2">
    <source>
        <dbReference type="EMBL" id="KAJ9156699.1"/>
    </source>
</evidence>
<proteinExistence type="predicted"/>
<dbReference type="AlphaFoldDB" id="A0AA38VWR1"/>
<feature type="compositionally biased region" description="Basic and acidic residues" evidence="1">
    <location>
        <begin position="366"/>
        <end position="378"/>
    </location>
</feature>
<dbReference type="EMBL" id="JANBVO010000002">
    <property type="protein sequence ID" value="KAJ9156699.1"/>
    <property type="molecule type" value="Genomic_DNA"/>
</dbReference>
<feature type="region of interest" description="Disordered" evidence="1">
    <location>
        <begin position="353"/>
        <end position="378"/>
    </location>
</feature>
<gene>
    <name evidence="2" type="ORF">NKR23_g994</name>
</gene>
<organism evidence="2 3">
    <name type="scientific">Pleurostoma richardsiae</name>
    <dbReference type="NCBI Taxonomy" id="41990"/>
    <lineage>
        <taxon>Eukaryota</taxon>
        <taxon>Fungi</taxon>
        <taxon>Dikarya</taxon>
        <taxon>Ascomycota</taxon>
        <taxon>Pezizomycotina</taxon>
        <taxon>Sordariomycetes</taxon>
        <taxon>Sordariomycetidae</taxon>
        <taxon>Calosphaeriales</taxon>
        <taxon>Pleurostomataceae</taxon>
        <taxon>Pleurostoma</taxon>
    </lineage>
</organism>
<dbReference type="Proteomes" id="UP001174694">
    <property type="component" value="Unassembled WGS sequence"/>
</dbReference>
<keyword evidence="3" id="KW-1185">Reference proteome</keyword>